<dbReference type="EMBL" id="PSQE01000003">
    <property type="protein sequence ID" value="RHN69956.1"/>
    <property type="molecule type" value="Genomic_DNA"/>
</dbReference>
<dbReference type="EnsemblPlants" id="KEH35603">
    <property type="protein sequence ID" value="KEH35603"/>
    <property type="gene ID" value="MTR_3g096465"/>
</dbReference>
<accession>A0A072V2L2</accession>
<evidence type="ECO:0000313" key="2">
    <source>
        <dbReference type="EMBL" id="RHN69956.1"/>
    </source>
</evidence>
<dbReference type="Proteomes" id="UP000002051">
    <property type="component" value="Chromosome 3"/>
</dbReference>
<dbReference type="Proteomes" id="UP000265566">
    <property type="component" value="Chromosome 3"/>
</dbReference>
<dbReference type="AlphaFoldDB" id="A0A072V2L2"/>
<evidence type="ECO:0000313" key="3">
    <source>
        <dbReference type="EnsemblPlants" id="KEH35603"/>
    </source>
</evidence>
<evidence type="ECO:0000313" key="1">
    <source>
        <dbReference type="EMBL" id="KEH35603.1"/>
    </source>
</evidence>
<organism evidence="1 4">
    <name type="scientific">Medicago truncatula</name>
    <name type="common">Barrel medic</name>
    <name type="synonym">Medicago tribuloides</name>
    <dbReference type="NCBI Taxonomy" id="3880"/>
    <lineage>
        <taxon>Eukaryota</taxon>
        <taxon>Viridiplantae</taxon>
        <taxon>Streptophyta</taxon>
        <taxon>Embryophyta</taxon>
        <taxon>Tracheophyta</taxon>
        <taxon>Spermatophyta</taxon>
        <taxon>Magnoliopsida</taxon>
        <taxon>eudicotyledons</taxon>
        <taxon>Gunneridae</taxon>
        <taxon>Pentapetalae</taxon>
        <taxon>rosids</taxon>
        <taxon>fabids</taxon>
        <taxon>Fabales</taxon>
        <taxon>Fabaceae</taxon>
        <taxon>Papilionoideae</taxon>
        <taxon>50 kb inversion clade</taxon>
        <taxon>NPAAA clade</taxon>
        <taxon>Hologalegina</taxon>
        <taxon>IRL clade</taxon>
        <taxon>Trifolieae</taxon>
        <taxon>Medicago</taxon>
    </lineage>
</organism>
<name>A0A072V2L2_MEDTR</name>
<reference evidence="2" key="5">
    <citation type="journal article" date="2018" name="Nat. Plants">
        <title>Whole-genome landscape of Medicago truncatula symbiotic genes.</title>
        <authorList>
            <person name="Pecrix Y."/>
            <person name="Gamas P."/>
            <person name="Carrere S."/>
        </authorList>
    </citation>
    <scope>NUCLEOTIDE SEQUENCE</scope>
    <source>
        <tissue evidence="2">Leaves</tissue>
    </source>
</reference>
<dbReference type="Gramene" id="rna18489">
    <property type="protein sequence ID" value="RHN69956.1"/>
    <property type="gene ID" value="gene18489"/>
</dbReference>
<proteinExistence type="predicted"/>
<sequence length="91" mass="10046">MPMDNGRLTTADKKRPCILGLAVNNGYPQCGHVDGQNEQISHLKDTAGSQKIVMCQSLFDASGFLRKQQFQSMMCMVTGGLERPEVENVGW</sequence>
<evidence type="ECO:0000313" key="5">
    <source>
        <dbReference type="Proteomes" id="UP000265566"/>
    </source>
</evidence>
<keyword evidence="4" id="KW-1185">Reference proteome</keyword>
<reference evidence="3" key="3">
    <citation type="submission" date="2015-04" db="UniProtKB">
        <authorList>
            <consortium name="EnsemblPlants"/>
        </authorList>
    </citation>
    <scope>IDENTIFICATION</scope>
    <source>
        <strain evidence="3">cv. Jemalong A17</strain>
    </source>
</reference>
<gene>
    <name evidence="1" type="ordered locus">MTR_3g096465</name>
    <name evidence="2" type="ORF">MtrunA17_Chr3g0130371</name>
</gene>
<reference evidence="5" key="4">
    <citation type="journal article" date="2018" name="Nat. Plants">
        <title>Whole-genome landscape of Medicago truncatula symbiotic genes.</title>
        <authorList>
            <person name="Pecrix Y."/>
            <person name="Staton S.E."/>
            <person name="Sallet E."/>
            <person name="Lelandais-Briere C."/>
            <person name="Moreau S."/>
            <person name="Carrere S."/>
            <person name="Blein T."/>
            <person name="Jardinaud M.F."/>
            <person name="Latrasse D."/>
            <person name="Zouine M."/>
            <person name="Zahm M."/>
            <person name="Kreplak J."/>
            <person name="Mayjonade B."/>
            <person name="Satge C."/>
            <person name="Perez M."/>
            <person name="Cauet S."/>
            <person name="Marande W."/>
            <person name="Chantry-Darmon C."/>
            <person name="Lopez-Roques C."/>
            <person name="Bouchez O."/>
            <person name="Berard A."/>
            <person name="Debelle F."/>
            <person name="Munos S."/>
            <person name="Bendahmane A."/>
            <person name="Berges H."/>
            <person name="Niebel A."/>
            <person name="Buitink J."/>
            <person name="Frugier F."/>
            <person name="Benhamed M."/>
            <person name="Crespi M."/>
            <person name="Gouzy J."/>
            <person name="Gamas P."/>
        </authorList>
    </citation>
    <scope>NUCLEOTIDE SEQUENCE [LARGE SCALE GENOMIC DNA]</scope>
    <source>
        <strain evidence="5">cv. Jemalong A17</strain>
    </source>
</reference>
<protein>
    <submittedName>
        <fullName evidence="1 3">Uncharacterized protein</fullName>
    </submittedName>
</protein>
<reference evidence="1 3" key="2">
    <citation type="journal article" date="2014" name="BMC Genomics">
        <title>An improved genome release (version Mt4.0) for the model legume Medicago truncatula.</title>
        <authorList>
            <person name="Tang H."/>
            <person name="Krishnakumar V."/>
            <person name="Bidwell S."/>
            <person name="Rosen B."/>
            <person name="Chan A."/>
            <person name="Zhou S."/>
            <person name="Gentzbittel L."/>
            <person name="Childs K.L."/>
            <person name="Yandell M."/>
            <person name="Gundlach H."/>
            <person name="Mayer K.F."/>
            <person name="Schwartz D.C."/>
            <person name="Town C.D."/>
        </authorList>
    </citation>
    <scope>GENOME REANNOTATION</scope>
    <source>
        <strain evidence="1">A17</strain>
        <strain evidence="3">cv. Jemalong A17</strain>
    </source>
</reference>
<dbReference type="HOGENOM" id="CLU_2430389_0_0_1"/>
<evidence type="ECO:0000313" key="4">
    <source>
        <dbReference type="Proteomes" id="UP000002051"/>
    </source>
</evidence>
<dbReference type="EMBL" id="CM001219">
    <property type="protein sequence ID" value="KEH35603.1"/>
    <property type="molecule type" value="Genomic_DNA"/>
</dbReference>
<reference evidence="1 3" key="1">
    <citation type="journal article" date="2011" name="Nature">
        <title>The Medicago genome provides insight into the evolution of rhizobial symbioses.</title>
        <authorList>
            <person name="Young N.D."/>
            <person name="Debelle F."/>
            <person name="Oldroyd G.E."/>
            <person name="Geurts R."/>
            <person name="Cannon S.B."/>
            <person name="Udvardi M.K."/>
            <person name="Benedito V.A."/>
            <person name="Mayer K.F."/>
            <person name="Gouzy J."/>
            <person name="Schoof H."/>
            <person name="Van de Peer Y."/>
            <person name="Proost S."/>
            <person name="Cook D.R."/>
            <person name="Meyers B.C."/>
            <person name="Spannagl M."/>
            <person name="Cheung F."/>
            <person name="De Mita S."/>
            <person name="Krishnakumar V."/>
            <person name="Gundlach H."/>
            <person name="Zhou S."/>
            <person name="Mudge J."/>
            <person name="Bharti A.K."/>
            <person name="Murray J.D."/>
            <person name="Naoumkina M.A."/>
            <person name="Rosen B."/>
            <person name="Silverstein K.A."/>
            <person name="Tang H."/>
            <person name="Rombauts S."/>
            <person name="Zhao P.X."/>
            <person name="Zhou P."/>
            <person name="Barbe V."/>
            <person name="Bardou P."/>
            <person name="Bechner M."/>
            <person name="Bellec A."/>
            <person name="Berger A."/>
            <person name="Berges H."/>
            <person name="Bidwell S."/>
            <person name="Bisseling T."/>
            <person name="Choisne N."/>
            <person name="Couloux A."/>
            <person name="Denny R."/>
            <person name="Deshpande S."/>
            <person name="Dai X."/>
            <person name="Doyle J.J."/>
            <person name="Dudez A.M."/>
            <person name="Farmer A.D."/>
            <person name="Fouteau S."/>
            <person name="Franken C."/>
            <person name="Gibelin C."/>
            <person name="Gish J."/>
            <person name="Goldstein S."/>
            <person name="Gonzalez A.J."/>
            <person name="Green P.J."/>
            <person name="Hallab A."/>
            <person name="Hartog M."/>
            <person name="Hua A."/>
            <person name="Humphray S.J."/>
            <person name="Jeong D.H."/>
            <person name="Jing Y."/>
            <person name="Jocker A."/>
            <person name="Kenton S.M."/>
            <person name="Kim D.J."/>
            <person name="Klee K."/>
            <person name="Lai H."/>
            <person name="Lang C."/>
            <person name="Lin S."/>
            <person name="Macmil S.L."/>
            <person name="Magdelenat G."/>
            <person name="Matthews L."/>
            <person name="McCorrison J."/>
            <person name="Monaghan E.L."/>
            <person name="Mun J.H."/>
            <person name="Najar F.Z."/>
            <person name="Nicholson C."/>
            <person name="Noirot C."/>
            <person name="O'Bleness M."/>
            <person name="Paule C.R."/>
            <person name="Poulain J."/>
            <person name="Prion F."/>
            <person name="Qin B."/>
            <person name="Qu C."/>
            <person name="Retzel E.F."/>
            <person name="Riddle C."/>
            <person name="Sallet E."/>
            <person name="Samain S."/>
            <person name="Samson N."/>
            <person name="Sanders I."/>
            <person name="Saurat O."/>
            <person name="Scarpelli C."/>
            <person name="Schiex T."/>
            <person name="Segurens B."/>
            <person name="Severin A.J."/>
            <person name="Sherrier D.J."/>
            <person name="Shi R."/>
            <person name="Sims S."/>
            <person name="Singer S.R."/>
            <person name="Sinharoy S."/>
            <person name="Sterck L."/>
            <person name="Viollet A."/>
            <person name="Wang B.B."/>
            <person name="Wang K."/>
            <person name="Wang M."/>
            <person name="Wang X."/>
            <person name="Warfsmann J."/>
            <person name="Weissenbach J."/>
            <person name="White D.D."/>
            <person name="White J.D."/>
            <person name="Wiley G.B."/>
            <person name="Wincker P."/>
            <person name="Xing Y."/>
            <person name="Yang L."/>
            <person name="Yao Z."/>
            <person name="Ying F."/>
            <person name="Zhai J."/>
            <person name="Zhou L."/>
            <person name="Zuber A."/>
            <person name="Denarie J."/>
            <person name="Dixon R.A."/>
            <person name="May G.D."/>
            <person name="Schwartz D.C."/>
            <person name="Rogers J."/>
            <person name="Quetier F."/>
            <person name="Town C.D."/>
            <person name="Roe B.A."/>
        </authorList>
    </citation>
    <scope>NUCLEOTIDE SEQUENCE [LARGE SCALE GENOMIC DNA]</scope>
    <source>
        <strain evidence="1">A17</strain>
        <strain evidence="3">cv. Jemalong A17</strain>
    </source>
</reference>
<dbReference type="PaxDb" id="3880-AES72887"/>